<evidence type="ECO:0000313" key="3">
    <source>
        <dbReference type="EMBL" id="CAB4747317.1"/>
    </source>
</evidence>
<evidence type="ECO:0000313" key="5">
    <source>
        <dbReference type="EMBL" id="CAB4899155.1"/>
    </source>
</evidence>
<dbReference type="PANTHER" id="PTHR34075:SF5">
    <property type="entry name" value="BLR3430 PROTEIN"/>
    <property type="match status" value="1"/>
</dbReference>
<dbReference type="Gene3D" id="6.10.30.10">
    <property type="match status" value="1"/>
</dbReference>
<reference evidence="4" key="1">
    <citation type="submission" date="2020-05" db="EMBL/GenBank/DDBJ databases">
        <authorList>
            <person name="Chiriac C."/>
            <person name="Salcher M."/>
            <person name="Ghai R."/>
            <person name="Kavagutti S V."/>
        </authorList>
    </citation>
    <scope>NUCLEOTIDE SEQUENCE</scope>
</reference>
<dbReference type="EMBL" id="CAFBMH010000018">
    <property type="protein sequence ID" value="CAB4899155.1"/>
    <property type="molecule type" value="Genomic_DNA"/>
</dbReference>
<evidence type="ECO:0000259" key="2">
    <source>
        <dbReference type="Pfam" id="PF12172"/>
    </source>
</evidence>
<dbReference type="InterPro" id="IPR002878">
    <property type="entry name" value="ChsH2_C"/>
</dbReference>
<feature type="domain" description="ChsH2 rubredoxin-like zinc ribbon" evidence="2">
    <location>
        <begin position="19"/>
        <end position="54"/>
    </location>
</feature>
<gene>
    <name evidence="3" type="ORF">UFOPK2754_01592</name>
    <name evidence="4" type="ORF">UFOPK3139_00041</name>
    <name evidence="5" type="ORF">UFOPK3543_00760</name>
    <name evidence="6" type="ORF">UFOPK3967_01248</name>
</gene>
<sequence length="139" mass="15774">MSDVERLIPYPDRDSVLWWAALARHEFVQQRCDDCGTWRWPPRAMCSGCGSFTWTWQPAAGRGTVISCIRTHHAFLPGFEAPYFTVFVSIDEQADIVMPGTWHHADPPQVGLRVQVFFDDIDVREGAPVTLVGWQPADD</sequence>
<organism evidence="4">
    <name type="scientific">freshwater metagenome</name>
    <dbReference type="NCBI Taxonomy" id="449393"/>
    <lineage>
        <taxon>unclassified sequences</taxon>
        <taxon>metagenomes</taxon>
        <taxon>ecological metagenomes</taxon>
    </lineage>
</organism>
<dbReference type="SUPFAM" id="SSF50249">
    <property type="entry name" value="Nucleic acid-binding proteins"/>
    <property type="match status" value="1"/>
</dbReference>
<name>A0A6J6YUA9_9ZZZZ</name>
<protein>
    <submittedName>
        <fullName evidence="4">Unannotated protein</fullName>
    </submittedName>
</protein>
<evidence type="ECO:0000313" key="4">
    <source>
        <dbReference type="EMBL" id="CAB4811864.1"/>
    </source>
</evidence>
<accession>A0A6J6YUA9</accession>
<dbReference type="AlphaFoldDB" id="A0A6J6YUA9"/>
<dbReference type="PANTHER" id="PTHR34075">
    <property type="entry name" value="BLR3430 PROTEIN"/>
    <property type="match status" value="1"/>
</dbReference>
<evidence type="ECO:0000313" key="6">
    <source>
        <dbReference type="EMBL" id="CAB4994780.1"/>
    </source>
</evidence>
<dbReference type="EMBL" id="CAFBOS010000065">
    <property type="protein sequence ID" value="CAB4994780.1"/>
    <property type="molecule type" value="Genomic_DNA"/>
</dbReference>
<dbReference type="InterPro" id="IPR012340">
    <property type="entry name" value="NA-bd_OB-fold"/>
</dbReference>
<dbReference type="InterPro" id="IPR022002">
    <property type="entry name" value="ChsH2_Znr"/>
</dbReference>
<dbReference type="Pfam" id="PF12172">
    <property type="entry name" value="zf-ChsH2"/>
    <property type="match status" value="1"/>
</dbReference>
<dbReference type="InterPro" id="IPR052513">
    <property type="entry name" value="Thioester_dehydratase-like"/>
</dbReference>
<dbReference type="EMBL" id="CAFABA010000001">
    <property type="protein sequence ID" value="CAB4811864.1"/>
    <property type="molecule type" value="Genomic_DNA"/>
</dbReference>
<dbReference type="Pfam" id="PF01796">
    <property type="entry name" value="OB_ChsH2_C"/>
    <property type="match status" value="1"/>
</dbReference>
<evidence type="ECO:0000259" key="1">
    <source>
        <dbReference type="Pfam" id="PF01796"/>
    </source>
</evidence>
<feature type="domain" description="ChsH2 C-terminal OB-fold" evidence="1">
    <location>
        <begin position="56"/>
        <end position="118"/>
    </location>
</feature>
<dbReference type="EMBL" id="CAEZYR010000054">
    <property type="protein sequence ID" value="CAB4747317.1"/>
    <property type="molecule type" value="Genomic_DNA"/>
</dbReference>
<proteinExistence type="predicted"/>